<protein>
    <submittedName>
        <fullName evidence="1">Uncharacterized protein</fullName>
    </submittedName>
</protein>
<keyword evidence="2" id="KW-1185">Reference proteome</keyword>
<dbReference type="EMBL" id="QJKJ01012330">
    <property type="protein sequence ID" value="RDX68925.1"/>
    <property type="molecule type" value="Genomic_DNA"/>
</dbReference>
<accession>A0A371ES89</accession>
<evidence type="ECO:0000313" key="1">
    <source>
        <dbReference type="EMBL" id="RDX68925.1"/>
    </source>
</evidence>
<feature type="non-terminal residue" evidence="1">
    <location>
        <position position="1"/>
    </location>
</feature>
<evidence type="ECO:0000313" key="2">
    <source>
        <dbReference type="Proteomes" id="UP000257109"/>
    </source>
</evidence>
<dbReference type="AlphaFoldDB" id="A0A371ES89"/>
<dbReference type="Proteomes" id="UP000257109">
    <property type="component" value="Unassembled WGS sequence"/>
</dbReference>
<reference evidence="1" key="1">
    <citation type="submission" date="2018-05" db="EMBL/GenBank/DDBJ databases">
        <title>Draft genome of Mucuna pruriens seed.</title>
        <authorList>
            <person name="Nnadi N.E."/>
            <person name="Vos R."/>
            <person name="Hasami M.H."/>
            <person name="Devisetty U.K."/>
            <person name="Aguiy J.C."/>
        </authorList>
    </citation>
    <scope>NUCLEOTIDE SEQUENCE [LARGE SCALE GENOMIC DNA]</scope>
    <source>
        <strain evidence="1">JCA_2017</strain>
    </source>
</reference>
<sequence length="73" mass="8117">MARFIGGLKKEIIDVVTLYGNKGFVVQNNSSGEKNNKVVTNLKEDVKTKYSNAPPKGVKELDILLLNVQIKKK</sequence>
<organism evidence="1 2">
    <name type="scientific">Mucuna pruriens</name>
    <name type="common">Velvet bean</name>
    <name type="synonym">Dolichos pruriens</name>
    <dbReference type="NCBI Taxonomy" id="157652"/>
    <lineage>
        <taxon>Eukaryota</taxon>
        <taxon>Viridiplantae</taxon>
        <taxon>Streptophyta</taxon>
        <taxon>Embryophyta</taxon>
        <taxon>Tracheophyta</taxon>
        <taxon>Spermatophyta</taxon>
        <taxon>Magnoliopsida</taxon>
        <taxon>eudicotyledons</taxon>
        <taxon>Gunneridae</taxon>
        <taxon>Pentapetalae</taxon>
        <taxon>rosids</taxon>
        <taxon>fabids</taxon>
        <taxon>Fabales</taxon>
        <taxon>Fabaceae</taxon>
        <taxon>Papilionoideae</taxon>
        <taxon>50 kb inversion clade</taxon>
        <taxon>NPAAA clade</taxon>
        <taxon>indigoferoid/millettioid clade</taxon>
        <taxon>Phaseoleae</taxon>
        <taxon>Mucuna</taxon>
    </lineage>
</organism>
<dbReference type="OrthoDB" id="1731207at2759"/>
<name>A0A371ES89_MUCPR</name>
<proteinExistence type="predicted"/>
<gene>
    <name evidence="1" type="ORF">CR513_52030</name>
</gene>
<comment type="caution">
    <text evidence="1">The sequence shown here is derived from an EMBL/GenBank/DDBJ whole genome shotgun (WGS) entry which is preliminary data.</text>
</comment>